<accession>M4BDM5</accession>
<dbReference type="EnsemblProtists" id="HpaT804392">
    <property type="protein sequence ID" value="HpaP804392"/>
    <property type="gene ID" value="HpaG804392"/>
</dbReference>
<evidence type="ECO:0000256" key="1">
    <source>
        <dbReference type="SAM" id="MobiDB-lite"/>
    </source>
</evidence>
<dbReference type="AlphaFoldDB" id="M4BDM5"/>
<reference evidence="2" key="2">
    <citation type="submission" date="2015-06" db="UniProtKB">
        <authorList>
            <consortium name="EnsemblProtists"/>
        </authorList>
    </citation>
    <scope>IDENTIFICATION</scope>
    <source>
        <strain evidence="2">Emoy2</strain>
    </source>
</reference>
<evidence type="ECO:0000313" key="3">
    <source>
        <dbReference type="Proteomes" id="UP000011713"/>
    </source>
</evidence>
<reference evidence="3" key="1">
    <citation type="journal article" date="2010" name="Science">
        <title>Signatures of adaptation to obligate biotrophy in the Hyaloperonospora arabidopsidis genome.</title>
        <authorList>
            <person name="Baxter L."/>
            <person name="Tripathy S."/>
            <person name="Ishaque N."/>
            <person name="Boot N."/>
            <person name="Cabral A."/>
            <person name="Kemen E."/>
            <person name="Thines M."/>
            <person name="Ah-Fong A."/>
            <person name="Anderson R."/>
            <person name="Badejoko W."/>
            <person name="Bittner-Eddy P."/>
            <person name="Boore J.L."/>
            <person name="Chibucos M.C."/>
            <person name="Coates M."/>
            <person name="Dehal P."/>
            <person name="Delehaunty K."/>
            <person name="Dong S."/>
            <person name="Downton P."/>
            <person name="Dumas B."/>
            <person name="Fabro G."/>
            <person name="Fronick C."/>
            <person name="Fuerstenberg S.I."/>
            <person name="Fulton L."/>
            <person name="Gaulin E."/>
            <person name="Govers F."/>
            <person name="Hughes L."/>
            <person name="Humphray S."/>
            <person name="Jiang R.H."/>
            <person name="Judelson H."/>
            <person name="Kamoun S."/>
            <person name="Kyung K."/>
            <person name="Meijer H."/>
            <person name="Minx P."/>
            <person name="Morris P."/>
            <person name="Nelson J."/>
            <person name="Phuntumart V."/>
            <person name="Qutob D."/>
            <person name="Rehmany A."/>
            <person name="Rougon-Cardoso A."/>
            <person name="Ryden P."/>
            <person name="Torto-Alalibo T."/>
            <person name="Studholme D."/>
            <person name="Wang Y."/>
            <person name="Win J."/>
            <person name="Wood J."/>
            <person name="Clifton S.W."/>
            <person name="Rogers J."/>
            <person name="Van den Ackerveken G."/>
            <person name="Jones J.D."/>
            <person name="McDowell J.M."/>
            <person name="Beynon J."/>
            <person name="Tyler B.M."/>
        </authorList>
    </citation>
    <scope>NUCLEOTIDE SEQUENCE [LARGE SCALE GENOMIC DNA]</scope>
    <source>
        <strain evidence="3">Emoy2</strain>
    </source>
</reference>
<dbReference type="Proteomes" id="UP000011713">
    <property type="component" value="Unassembled WGS sequence"/>
</dbReference>
<organism evidence="2 3">
    <name type="scientific">Hyaloperonospora arabidopsidis (strain Emoy2)</name>
    <name type="common">Downy mildew agent</name>
    <name type="synonym">Peronospora arabidopsidis</name>
    <dbReference type="NCBI Taxonomy" id="559515"/>
    <lineage>
        <taxon>Eukaryota</taxon>
        <taxon>Sar</taxon>
        <taxon>Stramenopiles</taxon>
        <taxon>Oomycota</taxon>
        <taxon>Peronosporomycetes</taxon>
        <taxon>Peronosporales</taxon>
        <taxon>Peronosporaceae</taxon>
        <taxon>Hyaloperonospora</taxon>
    </lineage>
</organism>
<dbReference type="VEuPathDB" id="FungiDB:HpaG804392"/>
<dbReference type="EMBL" id="JH598161">
    <property type="status" value="NOT_ANNOTATED_CDS"/>
    <property type="molecule type" value="Genomic_DNA"/>
</dbReference>
<feature type="region of interest" description="Disordered" evidence="1">
    <location>
        <begin position="1"/>
        <end position="58"/>
    </location>
</feature>
<dbReference type="HOGENOM" id="CLU_2150697_0_0_1"/>
<name>M4BDM5_HYAAE</name>
<proteinExistence type="predicted"/>
<dbReference type="eggNOG" id="ENOG502T194">
    <property type="taxonomic scope" value="Eukaryota"/>
</dbReference>
<evidence type="ECO:0000313" key="2">
    <source>
        <dbReference type="EnsemblProtists" id="HpaP804392"/>
    </source>
</evidence>
<feature type="compositionally biased region" description="Polar residues" evidence="1">
    <location>
        <begin position="1"/>
        <end position="16"/>
    </location>
</feature>
<dbReference type="InParanoid" id="M4BDM5"/>
<keyword evidence="3" id="KW-1185">Reference proteome</keyword>
<protein>
    <submittedName>
        <fullName evidence="2">Uncharacterized protein</fullName>
    </submittedName>
</protein>
<sequence>MRQVSRTARSSATWGDQSSPSQAPSRRRPRSPRIQSIVPRLSDRDTRRLVRTTAEGQSKSAKLKAELEQTCSSRSVHRVLSRCDFLQYSKIERTLLLTARTKPRDYGWRLRG</sequence>